<dbReference type="SUPFAM" id="SSF52540">
    <property type="entry name" value="P-loop containing nucleoside triphosphate hydrolases"/>
    <property type="match status" value="1"/>
</dbReference>
<proteinExistence type="predicted"/>
<dbReference type="GO" id="GO:0004527">
    <property type="term" value="F:exonuclease activity"/>
    <property type="evidence" value="ECO:0007669"/>
    <property type="project" value="UniProtKB-KW"/>
</dbReference>
<dbReference type="KEGG" id="vg:26633213"/>
<dbReference type="CDD" id="cd00267">
    <property type="entry name" value="ABC_ATPase"/>
    <property type="match status" value="1"/>
</dbReference>
<dbReference type="SUPFAM" id="SSF75712">
    <property type="entry name" value="Rad50 coiled-coil Zn hook"/>
    <property type="match status" value="1"/>
</dbReference>
<dbReference type="Proteomes" id="UP000204602">
    <property type="component" value="Segment"/>
</dbReference>
<gene>
    <name evidence="2" type="ORF">TSARBOMBA_114</name>
</gene>
<evidence type="ECO:0000313" key="3">
    <source>
        <dbReference type="Proteomes" id="UP000204602"/>
    </source>
</evidence>
<dbReference type="OrthoDB" id="6017at10239"/>
<dbReference type="PANTHER" id="PTHR32114:SF2">
    <property type="entry name" value="ABC TRANSPORTER ABCH.3"/>
    <property type="match status" value="1"/>
</dbReference>
<keyword evidence="3" id="KW-1185">Reference proteome</keyword>
<evidence type="ECO:0000256" key="1">
    <source>
        <dbReference type="SAM" id="Coils"/>
    </source>
</evidence>
<dbReference type="EMBL" id="KT224359">
    <property type="protein sequence ID" value="ALA13002.1"/>
    <property type="molecule type" value="Genomic_DNA"/>
</dbReference>
<name>A0A0K2D020_9CAUD</name>
<keyword evidence="2" id="KW-0269">Exonuclease</keyword>
<keyword evidence="2" id="KW-0540">Nuclease</keyword>
<dbReference type="PANTHER" id="PTHR32114">
    <property type="entry name" value="ABC TRANSPORTER ABCH.3"/>
    <property type="match status" value="1"/>
</dbReference>
<dbReference type="InterPro" id="IPR027417">
    <property type="entry name" value="P-loop_NTPase"/>
</dbReference>
<keyword evidence="2" id="KW-0378">Hydrolase</keyword>
<dbReference type="GeneID" id="26633213"/>
<protein>
    <submittedName>
        <fullName evidence="2">Exonuclease I</fullName>
    </submittedName>
</protein>
<sequence length="633" mass="71354">MKWTKLTVKNFLAINEAELELDNQGLVLIEGINNSDPKFKSNGSGKSTLVPDALSYVIYNVTTKGLQADEVINNKIGKNTAVILEGVKGDDTYRIERYRKHSTYKNKVKLFCNNKEITADTAPATNKLIEDIVGLPYTTFVNSILFAQKADGLGAFALLPDSRKKEVLDSILNLDIYSIAQIVAKDRVKAKEAEILTKKNEMEKLEWQLGQVDTLEQQDTQHYQNTRNLIQQEQQNLAAAIKELHDFPAKHFPIVEKAREDIEELTKKRDAMGNIDISTYQNEAAQAQQQVMSTKNEIANATRRKDELVTNYKKLSLDTNCPICGSLLDPTHREKEMASIKEQVRQSLLQLQTLSPLLSQQEAAYQELYNTYLEQKAIYDNALAAYREVANEIQKREQYIQRYTSTLQALKDKEANINRNLNNLLAIPEPQPRDKDREAIRTKITAAKHDLVALEKDKIKLETAVKMYSNEGVKSHVLDLVTPKLNENGNKYLAQLSGSNMELKFSTQTPKKGGGYTEKFDVQLTNRAGGDNYKANSDGERKRADLAISLALQDLVLEFTNLTVYDEVFDGLDEIGVENAVALLRERVKKVGTIFVITHNAHFKALFEKVITVVKDANGISTLQEGKNTHEIS</sequence>
<organism evidence="2 3">
    <name type="scientific">Bacillus phage TsarBomba</name>
    <dbReference type="NCBI Taxonomy" id="1690456"/>
    <lineage>
        <taxon>Viruses</taxon>
        <taxon>Duplodnaviria</taxon>
        <taxon>Heunggongvirae</taxon>
        <taxon>Uroviricota</taxon>
        <taxon>Caudoviricetes</taxon>
        <taxon>Herelleviridae</taxon>
        <taxon>Bastillevirinae</taxon>
        <taxon>Tsarbombavirus</taxon>
        <taxon>Tsarbombavirus tsarbomba</taxon>
    </lineage>
</organism>
<dbReference type="Gene3D" id="1.10.287.510">
    <property type="entry name" value="Helix hairpin bin"/>
    <property type="match status" value="1"/>
</dbReference>
<keyword evidence="1" id="KW-0175">Coiled coil</keyword>
<accession>A0A0K2D020</accession>
<feature type="coiled-coil region" evidence="1">
    <location>
        <begin position="188"/>
        <end position="318"/>
    </location>
</feature>
<dbReference type="Gene3D" id="3.40.50.300">
    <property type="entry name" value="P-loop containing nucleotide triphosphate hydrolases"/>
    <property type="match status" value="1"/>
</dbReference>
<feature type="coiled-coil region" evidence="1">
    <location>
        <begin position="400"/>
        <end position="471"/>
    </location>
</feature>
<evidence type="ECO:0000313" key="2">
    <source>
        <dbReference type="EMBL" id="ALA13002.1"/>
    </source>
</evidence>
<dbReference type="RefSeq" id="YP_009206929.1">
    <property type="nucleotide sequence ID" value="NC_028890.1"/>
</dbReference>
<reference evidence="2 3" key="1">
    <citation type="journal article" date="2015" name="Genome Announc.">
        <title>Complete Genome Sequence of Bacillus cereus Group Phage TsarBomba.</title>
        <authorList>
            <person name="Erill I."/>
            <person name="Caruso S.M."/>
        </authorList>
    </citation>
    <scope>NUCLEOTIDE SEQUENCE [LARGE SCALE GENOMIC DNA]</scope>
</reference>